<name>A0ABN8MRQ4_9CNID</name>
<evidence type="ECO:0000313" key="3">
    <source>
        <dbReference type="Proteomes" id="UP001159427"/>
    </source>
</evidence>
<accession>A0ABN8MRQ4</accession>
<gene>
    <name evidence="2" type="ORF">PEVE_00038875</name>
</gene>
<dbReference type="EMBL" id="CALNXI010000672">
    <property type="protein sequence ID" value="CAH3031490.1"/>
    <property type="molecule type" value="Genomic_DNA"/>
</dbReference>
<evidence type="ECO:0000313" key="2">
    <source>
        <dbReference type="EMBL" id="CAH3031490.1"/>
    </source>
</evidence>
<keyword evidence="3" id="KW-1185">Reference proteome</keyword>
<reference evidence="2 3" key="1">
    <citation type="submission" date="2022-05" db="EMBL/GenBank/DDBJ databases">
        <authorList>
            <consortium name="Genoscope - CEA"/>
            <person name="William W."/>
        </authorList>
    </citation>
    <scope>NUCLEOTIDE SEQUENCE [LARGE SCALE GENOMIC DNA]</scope>
</reference>
<dbReference type="InterPro" id="IPR017862">
    <property type="entry name" value="SKI-int_prot_SKIP"/>
</dbReference>
<organism evidence="2 3">
    <name type="scientific">Porites evermanni</name>
    <dbReference type="NCBI Taxonomy" id="104178"/>
    <lineage>
        <taxon>Eukaryota</taxon>
        <taxon>Metazoa</taxon>
        <taxon>Cnidaria</taxon>
        <taxon>Anthozoa</taxon>
        <taxon>Hexacorallia</taxon>
        <taxon>Scleractinia</taxon>
        <taxon>Fungiina</taxon>
        <taxon>Poritidae</taxon>
        <taxon>Porites</taxon>
    </lineage>
</organism>
<dbReference type="Proteomes" id="UP001159427">
    <property type="component" value="Unassembled WGS sequence"/>
</dbReference>
<comment type="caution">
    <text evidence="2">The sequence shown here is derived from an EMBL/GenBank/DDBJ whole genome shotgun (WGS) entry which is preliminary data.</text>
</comment>
<proteinExistence type="predicted"/>
<dbReference type="PANTHER" id="PTHR12096">
    <property type="entry name" value="NUCLEAR PROTEIN SKIP-RELATED"/>
    <property type="match status" value="1"/>
</dbReference>
<feature type="region of interest" description="Disordered" evidence="1">
    <location>
        <begin position="288"/>
        <end position="308"/>
    </location>
</feature>
<sequence>LDRPEEERERDKLRHERHKERERDRRISKAAPDKRSKLQRDKERDISEQIALGLASAPPSQEALYDQRLFNQDKGLNSGYGGEDDVYNVYDKAWRREGSTANAIYRPSKNVDRDVYGDDLEKLLSRDRYCTCLVGGKKYGRHLLHTDYQRKLAGVIMGLRCENGLKSGVRKQKYPVRGYGEILRVRDLTTPQKVSFYFFFSPKTLVRLFILKKAKPSPGSKMIKLPTFDNFRMMTAITFSRQNDAGSRVSNTQYCENLVLVVVLVSESKVLYYKVNLSKKCGFQPDQGFAGTDRSQRRDGPVQFEKEEEDPFGLDKFLTEAKKGKRPLDEPSRSRLVCSSPFSGDLLTSFLFLTCKCLGKYSHIVFVACLFRGALVTFTASLLKNHVLFSSFESNDLAMGFAKDRKQTITCRNTCTGNVANFCSAQTLLVKCQAWESYSNTFSSFSLFFSFLGITTVVARRESGKNSRQEKASNFMLNKEARKLVG</sequence>
<feature type="non-terminal residue" evidence="2">
    <location>
        <position position="1"/>
    </location>
</feature>
<evidence type="ECO:0008006" key="4">
    <source>
        <dbReference type="Google" id="ProtNLM"/>
    </source>
</evidence>
<evidence type="ECO:0000256" key="1">
    <source>
        <dbReference type="SAM" id="MobiDB-lite"/>
    </source>
</evidence>
<feature type="region of interest" description="Disordered" evidence="1">
    <location>
        <begin position="1"/>
        <end position="44"/>
    </location>
</feature>
<protein>
    <recommendedName>
        <fullName evidence="4">RED-like N-terminal domain-containing protein</fullName>
    </recommendedName>
</protein>